<accession>A0A2P6RA56</accession>
<gene>
    <name evidence="8" type="ORF">RchiOBHm_Chr3g0467201</name>
</gene>
<evidence type="ECO:0000313" key="8">
    <source>
        <dbReference type="EMBL" id="PRQ43318.1"/>
    </source>
</evidence>
<dbReference type="EMBL" id="PDCK01000041">
    <property type="protein sequence ID" value="PRQ43318.1"/>
    <property type="molecule type" value="Genomic_DNA"/>
</dbReference>
<evidence type="ECO:0000256" key="2">
    <source>
        <dbReference type="ARBA" id="ARBA00022475"/>
    </source>
</evidence>
<protein>
    <recommendedName>
        <fullName evidence="7">Integral membrane bound transporter domain-containing protein</fullName>
    </recommendedName>
</protein>
<dbReference type="STRING" id="74649.A0A2P6RA56"/>
<keyword evidence="9" id="KW-1185">Reference proteome</keyword>
<comment type="subcellular location">
    <subcellularLocation>
        <location evidence="1">Cell membrane</location>
        <topology evidence="1">Multi-pass membrane protein</topology>
    </subcellularLocation>
</comment>
<dbReference type="PANTHER" id="PTHR30509">
    <property type="entry name" value="P-HYDROXYBENZOIC ACID EFFLUX PUMP SUBUNIT-RELATED"/>
    <property type="match status" value="1"/>
</dbReference>
<keyword evidence="3 6" id="KW-0812">Transmembrane</keyword>
<comment type="caution">
    <text evidence="8">The sequence shown here is derived from an EMBL/GenBank/DDBJ whole genome shotgun (WGS) entry which is preliminary data.</text>
</comment>
<feature type="transmembrane region" description="Helical" evidence="6">
    <location>
        <begin position="130"/>
        <end position="146"/>
    </location>
</feature>
<feature type="transmembrane region" description="Helical" evidence="6">
    <location>
        <begin position="51"/>
        <end position="67"/>
    </location>
</feature>
<dbReference type="GO" id="GO:0005886">
    <property type="term" value="C:plasma membrane"/>
    <property type="evidence" value="ECO:0007669"/>
    <property type="project" value="UniProtKB-SubCell"/>
</dbReference>
<keyword evidence="2" id="KW-1003">Cell membrane</keyword>
<dbReference type="Gramene" id="PRQ43318">
    <property type="protein sequence ID" value="PRQ43318"/>
    <property type="gene ID" value="RchiOBHm_Chr3g0467201"/>
</dbReference>
<reference evidence="8 9" key="1">
    <citation type="journal article" date="2018" name="Nat. Genet.">
        <title>The Rosa genome provides new insights in the design of modern roses.</title>
        <authorList>
            <person name="Bendahmane M."/>
        </authorList>
    </citation>
    <scope>NUCLEOTIDE SEQUENCE [LARGE SCALE GENOMIC DNA]</scope>
    <source>
        <strain evidence="9">cv. Old Blush</strain>
    </source>
</reference>
<feature type="domain" description="Integral membrane bound transporter" evidence="7">
    <location>
        <begin position="446"/>
        <end position="572"/>
    </location>
</feature>
<proteinExistence type="predicted"/>
<evidence type="ECO:0000256" key="5">
    <source>
        <dbReference type="ARBA" id="ARBA00023136"/>
    </source>
</evidence>
<dbReference type="AlphaFoldDB" id="A0A2P6RA56"/>
<feature type="transmembrane region" description="Helical" evidence="6">
    <location>
        <begin position="557"/>
        <end position="577"/>
    </location>
</feature>
<dbReference type="Pfam" id="PF13515">
    <property type="entry name" value="FUSC_2"/>
    <property type="match status" value="1"/>
</dbReference>
<dbReference type="OMA" id="WRVRLCS"/>
<evidence type="ECO:0000256" key="1">
    <source>
        <dbReference type="ARBA" id="ARBA00004651"/>
    </source>
</evidence>
<organism evidence="8 9">
    <name type="scientific">Rosa chinensis</name>
    <name type="common">China rose</name>
    <dbReference type="NCBI Taxonomy" id="74649"/>
    <lineage>
        <taxon>Eukaryota</taxon>
        <taxon>Viridiplantae</taxon>
        <taxon>Streptophyta</taxon>
        <taxon>Embryophyta</taxon>
        <taxon>Tracheophyta</taxon>
        <taxon>Spermatophyta</taxon>
        <taxon>Magnoliopsida</taxon>
        <taxon>eudicotyledons</taxon>
        <taxon>Gunneridae</taxon>
        <taxon>Pentapetalae</taxon>
        <taxon>rosids</taxon>
        <taxon>fabids</taxon>
        <taxon>Rosales</taxon>
        <taxon>Rosaceae</taxon>
        <taxon>Rosoideae</taxon>
        <taxon>Rosoideae incertae sedis</taxon>
        <taxon>Rosa</taxon>
    </lineage>
</organism>
<keyword evidence="4 6" id="KW-1133">Transmembrane helix</keyword>
<name>A0A2P6RA56_ROSCH</name>
<evidence type="ECO:0000259" key="7">
    <source>
        <dbReference type="Pfam" id="PF13515"/>
    </source>
</evidence>
<evidence type="ECO:0000256" key="3">
    <source>
        <dbReference type="ARBA" id="ARBA00022692"/>
    </source>
</evidence>
<feature type="transmembrane region" description="Helical" evidence="6">
    <location>
        <begin position="460"/>
        <end position="481"/>
    </location>
</feature>
<keyword evidence="5 6" id="KW-0472">Membrane</keyword>
<feature type="transmembrane region" description="Helical" evidence="6">
    <location>
        <begin position="98"/>
        <end position="118"/>
    </location>
</feature>
<sequence length="824" mass="91833">MSPGSGTTGRTCMLWRVRLCSAFRTILACTVIYLTTLYAPETLKQLVAHPAYSYLTTILIVSADATLGDALKGFWHALYACVQVLSLSILSLQLIGPALFTSHVIAALAVAVTTFIVALPEVTSLMCKRIAFGQIVIVYVGTAIHGNTAQADHDQDDTVLMHPIQVASSTMLGALASVLAMLFPNLVFYHEDSFLAMLSPHLGYHQVGQMCRKYTDNARKRLSLYLEAVVSQDSLVALDTISEAQHLTIVGEKLLHSIKQKQVITKCFLQCEQEALVWERPDIRILKPSCTDLEKKLQDIDVPLRGMEVALTCCPSFPVAMIDKVPKDAFTNIKSHIIHKLEQLERISPFYMTKKNGNSLDWSFWTLENLCHEDFLAFFFLDCLKLLQENTEAIEECKKDTEIKSFSGSQNQSNSSIIRCRSTLEHMIPSKASLLLAFKCSLSLCLAVLFGLIYNEKEAYWAGLTIAISFVTGRQATFTVTNARAQSTAMGSIYGILCCFVFQKFEDISFLPLIPWLIFTSFLRHSRMYGQAGGISAAVGALLILGRKNYGPPIDFAIARITEAVIGLICFVTIEILSCQVRAAPLVKLELSHCLGALQECIKDIVLCDNNQSNLQASIFPALKQKQDNLKSHLNQFEKFVVEAELEPNFWFIPFNSACYRKLLRSVLKMTDLSLFMSNKVQSLSLALKRFEVAAEDLQSHIKGMKNDIDLFKNIVCSSLQCLQELSSKKSLAVRDKHDMQLGALHEEDDECSILSSFLQHSNYVSDGIDTGEGKKDEKLKSQVILCLGGLGFCITSLLREVQETEKEFQELAKWENPSNHVVV</sequence>
<dbReference type="PANTHER" id="PTHR30509:SF34">
    <property type="entry name" value="F3L24.34 PROTEIN"/>
    <property type="match status" value="1"/>
</dbReference>
<evidence type="ECO:0000256" key="6">
    <source>
        <dbReference type="SAM" id="Phobius"/>
    </source>
</evidence>
<feature type="transmembrane region" description="Helical" evidence="6">
    <location>
        <begin position="434"/>
        <end position="454"/>
    </location>
</feature>
<feature type="transmembrane region" description="Helical" evidence="6">
    <location>
        <begin position="528"/>
        <end position="545"/>
    </location>
</feature>
<feature type="transmembrane region" description="Helical" evidence="6">
    <location>
        <begin position="74"/>
        <end position="92"/>
    </location>
</feature>
<evidence type="ECO:0000313" key="9">
    <source>
        <dbReference type="Proteomes" id="UP000238479"/>
    </source>
</evidence>
<feature type="transmembrane region" description="Helical" evidence="6">
    <location>
        <begin position="493"/>
        <end position="516"/>
    </location>
</feature>
<feature type="transmembrane region" description="Helical" evidence="6">
    <location>
        <begin position="21"/>
        <end position="39"/>
    </location>
</feature>
<evidence type="ECO:0000256" key="4">
    <source>
        <dbReference type="ARBA" id="ARBA00022989"/>
    </source>
</evidence>
<dbReference type="InterPro" id="IPR049453">
    <property type="entry name" value="Memb_transporter_dom"/>
</dbReference>
<dbReference type="Proteomes" id="UP000238479">
    <property type="component" value="Chromosome 3"/>
</dbReference>
<feature type="transmembrane region" description="Helical" evidence="6">
    <location>
        <begin position="166"/>
        <end position="189"/>
    </location>
</feature>